<evidence type="ECO:0000313" key="3">
    <source>
        <dbReference type="Proteomes" id="UP001362999"/>
    </source>
</evidence>
<feature type="transmembrane region" description="Helical" evidence="1">
    <location>
        <begin position="37"/>
        <end position="59"/>
    </location>
</feature>
<proteinExistence type="predicted"/>
<evidence type="ECO:0000256" key="1">
    <source>
        <dbReference type="SAM" id="Phobius"/>
    </source>
</evidence>
<accession>A0AAW0BJ91</accession>
<gene>
    <name evidence="2" type="ORF">R3P38DRAFT_2949067</name>
</gene>
<keyword evidence="3" id="KW-1185">Reference proteome</keyword>
<dbReference type="Proteomes" id="UP001362999">
    <property type="component" value="Unassembled WGS sequence"/>
</dbReference>
<keyword evidence="1" id="KW-0472">Membrane</keyword>
<reference evidence="2 3" key="1">
    <citation type="journal article" date="2024" name="J Genomics">
        <title>Draft genome sequencing and assembly of Favolaschia claudopus CIRM-BRFM 2984 isolated from oak limbs.</title>
        <authorList>
            <person name="Navarro D."/>
            <person name="Drula E."/>
            <person name="Chaduli D."/>
            <person name="Cazenave R."/>
            <person name="Ahrendt S."/>
            <person name="Wang J."/>
            <person name="Lipzen A."/>
            <person name="Daum C."/>
            <person name="Barry K."/>
            <person name="Grigoriev I.V."/>
            <person name="Favel A."/>
            <person name="Rosso M.N."/>
            <person name="Martin F."/>
        </authorList>
    </citation>
    <scope>NUCLEOTIDE SEQUENCE [LARGE SCALE GENOMIC DNA]</scope>
    <source>
        <strain evidence="2 3">CIRM-BRFM 2984</strain>
    </source>
</reference>
<dbReference type="AlphaFoldDB" id="A0AAW0BJ91"/>
<dbReference type="EMBL" id="JAWWNJ010000032">
    <property type="protein sequence ID" value="KAK7026302.1"/>
    <property type="molecule type" value="Genomic_DNA"/>
</dbReference>
<keyword evidence="1" id="KW-0812">Transmembrane</keyword>
<sequence>MQPQMDTDESESRELEAGVGRLIPATWKSFPKGLKRLASALVLFITARRLITVGSLPLFSKGSLRSLERLFWTREFPFPKLWPSDSFLWGRNWSCGCRIDSTTQLRGYSKGFLGYTVLRSVLVSLSWLFLVPVPRMMKHRASCSSGETLREVVGRCQNRLVYDIAHRLSDKTVPGASS</sequence>
<keyword evidence="1" id="KW-1133">Transmembrane helix</keyword>
<name>A0AAW0BJ91_9AGAR</name>
<evidence type="ECO:0000313" key="2">
    <source>
        <dbReference type="EMBL" id="KAK7026302.1"/>
    </source>
</evidence>
<comment type="caution">
    <text evidence="2">The sequence shown here is derived from an EMBL/GenBank/DDBJ whole genome shotgun (WGS) entry which is preliminary data.</text>
</comment>
<organism evidence="2 3">
    <name type="scientific">Favolaschia claudopus</name>
    <dbReference type="NCBI Taxonomy" id="2862362"/>
    <lineage>
        <taxon>Eukaryota</taxon>
        <taxon>Fungi</taxon>
        <taxon>Dikarya</taxon>
        <taxon>Basidiomycota</taxon>
        <taxon>Agaricomycotina</taxon>
        <taxon>Agaricomycetes</taxon>
        <taxon>Agaricomycetidae</taxon>
        <taxon>Agaricales</taxon>
        <taxon>Marasmiineae</taxon>
        <taxon>Mycenaceae</taxon>
        <taxon>Favolaschia</taxon>
    </lineage>
</organism>
<protein>
    <submittedName>
        <fullName evidence="2">Uncharacterized protein</fullName>
    </submittedName>
</protein>
<feature type="transmembrane region" description="Helical" evidence="1">
    <location>
        <begin position="112"/>
        <end position="131"/>
    </location>
</feature>